<reference evidence="3 4" key="1">
    <citation type="submission" date="2020-03" db="EMBL/GenBank/DDBJ databases">
        <title>Genomic Encyclopedia of Type Strains, Phase IV (KMG-IV): sequencing the most valuable type-strain genomes for metagenomic binning, comparative biology and taxonomic classification.</title>
        <authorList>
            <person name="Goeker M."/>
        </authorList>
    </citation>
    <scope>NUCLEOTIDE SEQUENCE [LARGE SCALE GENOMIC DNA]</scope>
    <source>
        <strain evidence="3 4">DSM 16846</strain>
    </source>
</reference>
<dbReference type="EMBL" id="JAATJC010000001">
    <property type="protein sequence ID" value="NJC06718.1"/>
    <property type="molecule type" value="Genomic_DNA"/>
</dbReference>
<keyword evidence="1" id="KW-0812">Transmembrane</keyword>
<comment type="caution">
    <text evidence="3">The sequence shown here is derived from an EMBL/GenBank/DDBJ whole genome shotgun (WGS) entry which is preliminary data.</text>
</comment>
<evidence type="ECO:0000259" key="2">
    <source>
        <dbReference type="Pfam" id="PF09835"/>
    </source>
</evidence>
<feature type="domain" description="DUF2062" evidence="2">
    <location>
        <begin position="29"/>
        <end position="178"/>
    </location>
</feature>
<evidence type="ECO:0000256" key="1">
    <source>
        <dbReference type="SAM" id="Phobius"/>
    </source>
</evidence>
<name>A0A7X5Y7Q4_9SPHN</name>
<dbReference type="RefSeq" id="WP_168070108.1">
    <property type="nucleotide sequence ID" value="NZ_JAATJC010000001.1"/>
</dbReference>
<gene>
    <name evidence="3" type="ORF">GGQ97_002511</name>
</gene>
<protein>
    <recommendedName>
        <fullName evidence="2">DUF2062 domain-containing protein</fullName>
    </recommendedName>
</protein>
<dbReference type="InterPro" id="IPR018639">
    <property type="entry name" value="DUF2062"/>
</dbReference>
<proteinExistence type="predicted"/>
<accession>A0A7X5Y7Q4</accession>
<feature type="transmembrane region" description="Helical" evidence="1">
    <location>
        <begin position="150"/>
        <end position="173"/>
    </location>
</feature>
<keyword evidence="1" id="KW-0472">Membrane</keyword>
<sequence length="190" mass="21160">MADRPGFFRRLADKATPSREEVLESRWLKPFGTRVRQSDLWRFTRRSVPRGVAAGLFIGIFLMVPGLQIVGAALLCIPLRGNIPVAAAMTFLSNPATTPFFLIAALALGNKLGFHADLSAFNRLYDSGAGASEWTAWLLSDAAPAMVTGLFFIAVACAFVGWGVSIVVWRWWVGAKWRRRVRRDLFRHTH</sequence>
<dbReference type="PANTHER" id="PTHR40547">
    <property type="entry name" value="SLL0298 PROTEIN"/>
    <property type="match status" value="1"/>
</dbReference>
<dbReference type="Proteomes" id="UP000558192">
    <property type="component" value="Unassembled WGS sequence"/>
</dbReference>
<keyword evidence="4" id="KW-1185">Reference proteome</keyword>
<organism evidence="3 4">
    <name type="scientific">Sphingomonas kaistensis</name>
    <dbReference type="NCBI Taxonomy" id="298708"/>
    <lineage>
        <taxon>Bacteria</taxon>
        <taxon>Pseudomonadati</taxon>
        <taxon>Pseudomonadota</taxon>
        <taxon>Alphaproteobacteria</taxon>
        <taxon>Sphingomonadales</taxon>
        <taxon>Sphingomonadaceae</taxon>
        <taxon>Sphingomonas</taxon>
    </lineage>
</organism>
<dbReference type="Pfam" id="PF09835">
    <property type="entry name" value="DUF2062"/>
    <property type="match status" value="1"/>
</dbReference>
<dbReference type="AlphaFoldDB" id="A0A7X5Y7Q4"/>
<evidence type="ECO:0000313" key="4">
    <source>
        <dbReference type="Proteomes" id="UP000558192"/>
    </source>
</evidence>
<feature type="transmembrane region" description="Helical" evidence="1">
    <location>
        <begin position="52"/>
        <end position="76"/>
    </location>
</feature>
<keyword evidence="1" id="KW-1133">Transmembrane helix</keyword>
<dbReference type="PANTHER" id="PTHR40547:SF1">
    <property type="entry name" value="SLL0298 PROTEIN"/>
    <property type="match status" value="1"/>
</dbReference>
<feature type="transmembrane region" description="Helical" evidence="1">
    <location>
        <begin position="83"/>
        <end position="108"/>
    </location>
</feature>
<evidence type="ECO:0000313" key="3">
    <source>
        <dbReference type="EMBL" id="NJC06718.1"/>
    </source>
</evidence>